<evidence type="ECO:0000313" key="2">
    <source>
        <dbReference type="EMBL" id="KAA6337572.1"/>
    </source>
</evidence>
<accession>A0A5J4RVT1</accession>
<name>A0A5J4RVT1_9ZZZZ</name>
<sequence>MRNNLLIKTSEFILIFFTPYIIPFETFLILFLFSYLRIMPWQYKSIVLGVIFCFTVMLPLLLVFLSRIIQGSGWKELDKQKKHYLSYLPVIISYVFCFCMMLRMNIPRYMTAIILASLFIMIAIFCFNLKWRLSGRMAGVGGIIGELVSFSALFGHNPIWWLCICILISGVLGTYGIILRRHSLGEVLAGFAIGLAFSLMVLYPNPLSNVLFEAIS</sequence>
<reference evidence="2" key="1">
    <citation type="submission" date="2019-03" db="EMBL/GenBank/DDBJ databases">
        <title>Single cell metagenomics reveals metabolic interactions within the superorganism composed of flagellate Streblomastix strix and complex community of Bacteroidetes bacteria on its surface.</title>
        <authorList>
            <person name="Treitli S.C."/>
            <person name="Kolisko M."/>
            <person name="Husnik F."/>
            <person name="Keeling P."/>
            <person name="Hampl V."/>
        </authorList>
    </citation>
    <scope>NUCLEOTIDE SEQUENCE</scope>
    <source>
        <strain evidence="2">STM</strain>
    </source>
</reference>
<feature type="transmembrane region" description="Helical" evidence="1">
    <location>
        <begin position="85"/>
        <end position="103"/>
    </location>
</feature>
<keyword evidence="1" id="KW-0472">Membrane</keyword>
<feature type="transmembrane region" description="Helical" evidence="1">
    <location>
        <begin position="109"/>
        <end position="129"/>
    </location>
</feature>
<evidence type="ECO:0000256" key="1">
    <source>
        <dbReference type="SAM" id="Phobius"/>
    </source>
</evidence>
<evidence type="ECO:0008006" key="3">
    <source>
        <dbReference type="Google" id="ProtNLM"/>
    </source>
</evidence>
<dbReference type="EMBL" id="SNRY01000688">
    <property type="protein sequence ID" value="KAA6337572.1"/>
    <property type="molecule type" value="Genomic_DNA"/>
</dbReference>
<proteinExistence type="predicted"/>
<feature type="transmembrane region" description="Helical" evidence="1">
    <location>
        <begin position="12"/>
        <end position="33"/>
    </location>
</feature>
<gene>
    <name evidence="2" type="ORF">EZS27_014359</name>
</gene>
<feature type="transmembrane region" description="Helical" evidence="1">
    <location>
        <begin position="185"/>
        <end position="203"/>
    </location>
</feature>
<protein>
    <recommendedName>
        <fullName evidence="3">Phosphatidic acid phosphatase type 2/haloperoxidase domain-containing protein</fullName>
    </recommendedName>
</protein>
<feature type="transmembrane region" description="Helical" evidence="1">
    <location>
        <begin position="45"/>
        <end position="65"/>
    </location>
</feature>
<organism evidence="2">
    <name type="scientific">termite gut metagenome</name>
    <dbReference type="NCBI Taxonomy" id="433724"/>
    <lineage>
        <taxon>unclassified sequences</taxon>
        <taxon>metagenomes</taxon>
        <taxon>organismal metagenomes</taxon>
    </lineage>
</organism>
<keyword evidence="1" id="KW-0812">Transmembrane</keyword>
<keyword evidence="1" id="KW-1133">Transmembrane helix</keyword>
<feature type="transmembrane region" description="Helical" evidence="1">
    <location>
        <begin position="159"/>
        <end position="178"/>
    </location>
</feature>
<comment type="caution">
    <text evidence="2">The sequence shown here is derived from an EMBL/GenBank/DDBJ whole genome shotgun (WGS) entry which is preliminary data.</text>
</comment>
<dbReference type="AlphaFoldDB" id="A0A5J4RVT1"/>